<evidence type="ECO:0000256" key="5">
    <source>
        <dbReference type="ARBA" id="ARBA00022692"/>
    </source>
</evidence>
<dbReference type="RefSeq" id="NP_001386501.1">
    <property type="nucleotide sequence ID" value="NM_001399572.1"/>
</dbReference>
<dbReference type="GeneTree" id="ENSGT00390000012178"/>
<dbReference type="AlphaFoldDB" id="A0A0G2K6P0"/>
<dbReference type="PANTHER" id="PTHR16716:SF1">
    <property type="entry name" value="CYTOCHROME C OXIDASE SUBUNIT 7B2, MITOCHONDRIAL"/>
    <property type="match status" value="1"/>
</dbReference>
<evidence type="ECO:0000256" key="13">
    <source>
        <dbReference type="SAM" id="Phobius"/>
    </source>
</evidence>
<evidence type="ECO:0000256" key="4">
    <source>
        <dbReference type="ARBA" id="ARBA00011485"/>
    </source>
</evidence>
<evidence type="ECO:0000256" key="8">
    <source>
        <dbReference type="ARBA" id="ARBA00022989"/>
    </source>
</evidence>
<proteinExistence type="inferred from homology"/>
<dbReference type="FunFam" id="4.10.51.10:FF:000001">
    <property type="entry name" value="Cytochrome c oxidase subunit 7B, mitochondrial"/>
    <property type="match status" value="1"/>
</dbReference>
<dbReference type="Ensembl" id="ENSRNOT00000107991.2">
    <property type="protein sequence ID" value="ENSRNOP00000089141.1"/>
    <property type="gene ID" value="ENSRNOG00000057953.3"/>
</dbReference>
<protein>
    <recommendedName>
        <fullName evidence="11">Cytochrome c oxidase subunit 7B, mitochondrial</fullName>
    </recommendedName>
    <alternativeName>
        <fullName evidence="12">Cytochrome c oxidase polypeptide VIIb</fullName>
    </alternativeName>
</protein>
<dbReference type="Bgee" id="ENSRNOG00000057953">
    <property type="expression patterns" value="Expressed in testis and 5 other cell types or tissues"/>
</dbReference>
<evidence type="ECO:0000313" key="15">
    <source>
        <dbReference type="Proteomes" id="UP000002494"/>
    </source>
</evidence>
<sequence>MMLPLARCALNHLKIQSIPKVVGRQKHSKPSSNFHDKYGNMMLFSGSAFCLGAYIIFMTQMGVEWNLSPVGRVTPKEWNE</sequence>
<comment type="similarity">
    <text evidence="3">Belongs to the cytochrome c oxidase VIIb family.</text>
</comment>
<dbReference type="RGD" id="2319120">
    <property type="gene designation" value="Cox7b2"/>
</dbReference>
<dbReference type="RefSeq" id="XP_063128864.1">
    <property type="nucleotide sequence ID" value="XM_063272794.1"/>
</dbReference>
<evidence type="ECO:0000313" key="14">
    <source>
        <dbReference type="Ensembl" id="ENSRNOP00000073886.1"/>
    </source>
</evidence>
<dbReference type="GO" id="GO:0007283">
    <property type="term" value="P:spermatogenesis"/>
    <property type="evidence" value="ECO:0000266"/>
    <property type="project" value="RGD"/>
</dbReference>
<comment type="pathway">
    <text evidence="2">Energy metabolism; oxidative phosphorylation.</text>
</comment>
<dbReference type="UniPathway" id="UPA00705"/>
<keyword evidence="15" id="KW-1185">Reference proteome</keyword>
<dbReference type="PANTHER" id="PTHR16716">
    <property type="entry name" value="CYTOCHROME C OXIDASE SUBUNIT 7B, MITOCHONDRIAL"/>
    <property type="match status" value="1"/>
</dbReference>
<dbReference type="KEGG" id="rno:100361960"/>
<evidence type="ECO:0000313" key="16">
    <source>
        <dbReference type="RGD" id="2319120"/>
    </source>
</evidence>
<dbReference type="GO" id="GO:0045277">
    <property type="term" value="C:respiratory chain complex IV"/>
    <property type="evidence" value="ECO:0000318"/>
    <property type="project" value="GO_Central"/>
</dbReference>
<evidence type="ECO:0000256" key="10">
    <source>
        <dbReference type="ARBA" id="ARBA00023136"/>
    </source>
</evidence>
<dbReference type="Proteomes" id="UP000002494">
    <property type="component" value="Chromosome 14"/>
</dbReference>
<dbReference type="SMR" id="A0A0G2K6P0"/>
<keyword evidence="5 13" id="KW-0812">Transmembrane</keyword>
<dbReference type="CTD" id="170712"/>
<keyword evidence="7" id="KW-0809">Transit peptide</keyword>
<evidence type="ECO:0000256" key="2">
    <source>
        <dbReference type="ARBA" id="ARBA00004673"/>
    </source>
</evidence>
<dbReference type="OMA" id="QIRARQS"/>
<name>A0A0G2K6P0_RAT</name>
<dbReference type="Gene3D" id="4.10.51.10">
    <property type="entry name" value="Cytochrome C Oxidase, chain K"/>
    <property type="match status" value="1"/>
</dbReference>
<keyword evidence="8 13" id="KW-1133">Transmembrane helix</keyword>
<gene>
    <name evidence="14 16" type="primary">Cox7b2</name>
</gene>
<dbReference type="STRING" id="10116.ENSRNOP00000073886"/>
<keyword evidence="9" id="KW-0496">Mitochondrion</keyword>
<organism evidence="14 15">
    <name type="scientific">Rattus norvegicus</name>
    <name type="common">Rat</name>
    <dbReference type="NCBI Taxonomy" id="10116"/>
    <lineage>
        <taxon>Eukaryota</taxon>
        <taxon>Metazoa</taxon>
        <taxon>Chordata</taxon>
        <taxon>Craniata</taxon>
        <taxon>Vertebrata</taxon>
        <taxon>Euteleostomi</taxon>
        <taxon>Mammalia</taxon>
        <taxon>Eutheria</taxon>
        <taxon>Euarchontoglires</taxon>
        <taxon>Glires</taxon>
        <taxon>Rodentia</taxon>
        <taxon>Myomorpha</taxon>
        <taxon>Muroidea</taxon>
        <taxon>Muridae</taxon>
        <taxon>Murinae</taxon>
        <taxon>Rattus</taxon>
    </lineage>
</organism>
<evidence type="ECO:0000256" key="1">
    <source>
        <dbReference type="ARBA" id="ARBA00004434"/>
    </source>
</evidence>
<keyword evidence="10 13" id="KW-0472">Membrane</keyword>
<evidence type="ECO:0000256" key="9">
    <source>
        <dbReference type="ARBA" id="ARBA00023128"/>
    </source>
</evidence>
<evidence type="ECO:0000256" key="3">
    <source>
        <dbReference type="ARBA" id="ARBA00007351"/>
    </source>
</evidence>
<comment type="subunit">
    <text evidence="4">Component of the cytochrome c oxidase (complex IV, CIV), a multisubunit enzyme composed of 14 subunits. The complex is composed of a catalytic core of 3 subunits MT-CO1, MT-CO2 and MT-CO3, encoded in the mitochondrial DNA, and 11 supernumerary subunits COX4I, COX5A, COX5B, COX6A, COX6B, COX6C, COX7A, COX7B, COX7C, COX8 and NDUFA4, which are encoded in the nuclear genome. The complex exists as a monomer or a dimer and forms supercomplexes (SCs) in the inner mitochondrial membrane with NADH-ubiquinone oxidoreductase (complex I, CI) and ubiquinol-cytochrome c oxidoreductase (cytochrome b-c1 complex, complex III, CIII), resulting in different assemblies (supercomplex SCI(1)III(2)IV(1) and megacomplex MCI(2)III(2)IV(2)).</text>
</comment>
<dbReference type="AGR" id="RGD:2319120"/>
<dbReference type="InterPro" id="IPR008433">
    <property type="entry name" value="Cyt_c_oxidase_suVIIB"/>
</dbReference>
<evidence type="ECO:0000256" key="12">
    <source>
        <dbReference type="ARBA" id="ARBA00041642"/>
    </source>
</evidence>
<comment type="subcellular location">
    <subcellularLocation>
        <location evidence="1">Mitochondrion inner membrane</location>
        <topology evidence="1">Single-pass membrane protein</topology>
    </subcellularLocation>
</comment>
<keyword evidence="6" id="KW-0999">Mitochondrion inner membrane</keyword>
<dbReference type="Pfam" id="PF05392">
    <property type="entry name" value="COX7B"/>
    <property type="match status" value="1"/>
</dbReference>
<dbReference type="InterPro" id="IPR023272">
    <property type="entry name" value="Cyt_c_oxidase_suVIIB_dom_sf"/>
</dbReference>
<evidence type="ECO:0000256" key="6">
    <source>
        <dbReference type="ARBA" id="ARBA00022792"/>
    </source>
</evidence>
<dbReference type="SUPFAM" id="SSF81423">
    <property type="entry name" value="Mitochondrial cytochrome c oxidase subunit VIIb"/>
    <property type="match status" value="1"/>
</dbReference>
<reference evidence="14 15" key="1">
    <citation type="journal article" date="2004" name="Nature">
        <title>Genome sequence of the Brown Norway rat yields insights into mammalian evolution.</title>
        <authorList>
            <consortium name="Rat Genome Sequencing Project Consortium"/>
            <person name="Gibbs R.A."/>
            <person name="Weinstock G.M."/>
            <person name="Metzker M.L."/>
            <person name="Muzny D.M."/>
            <person name="Sodergren E.J."/>
            <person name="Scherer S."/>
            <person name="Scott G."/>
            <person name="Steffen D."/>
            <person name="Worley K.C."/>
            <person name="Burch P.E."/>
            <person name="Okwuonu G."/>
            <person name="Hines S."/>
            <person name="Lewis L."/>
            <person name="Deramo C."/>
            <person name="Delgado O."/>
            <person name="Dugan-Rocha S."/>
            <person name="Miner G."/>
            <person name="Morgan M."/>
            <person name="Hawes A."/>
            <person name="Gill R."/>
            <person name="Holt R.A."/>
            <person name="Adams M.D."/>
            <person name="Amanatides P.G."/>
            <person name="Baden-Tillson H."/>
            <person name="Barnstead M."/>
            <person name="Chin S."/>
            <person name="Evans C.A."/>
            <person name="Ferriera S."/>
            <person name="Fosler C."/>
            <person name="Glodek A."/>
            <person name="Gu Z."/>
            <person name="Jennings D."/>
            <person name="Kraft C.L."/>
            <person name="Nguyen T."/>
            <person name="Pfannkoch C.M."/>
            <person name="Sitter C."/>
            <person name="Sutton G.G."/>
            <person name="Venter J.C."/>
            <person name="Woodage T."/>
            <person name="Smith D."/>
            <person name="Lee H.-M."/>
            <person name="Gustafson E."/>
            <person name="Cahill P."/>
            <person name="Kana A."/>
            <person name="Doucette-Stamm L."/>
            <person name="Weinstock K."/>
            <person name="Fechtel K."/>
            <person name="Weiss R.B."/>
            <person name="Dunn D.M."/>
            <person name="Green E.D."/>
            <person name="Blakesley R.W."/>
            <person name="Bouffard G.G."/>
            <person name="De Jong P.J."/>
            <person name="Osoegawa K."/>
            <person name="Zhu B."/>
            <person name="Marra M."/>
            <person name="Schein J."/>
            <person name="Bosdet I."/>
            <person name="Fjell C."/>
            <person name="Jones S."/>
            <person name="Krzywinski M."/>
            <person name="Mathewson C."/>
            <person name="Siddiqui A."/>
            <person name="Wye N."/>
            <person name="McPherson J."/>
            <person name="Zhao S."/>
            <person name="Fraser C.M."/>
            <person name="Shetty J."/>
            <person name="Shatsman S."/>
            <person name="Geer K."/>
            <person name="Chen Y."/>
            <person name="Abramzon S."/>
            <person name="Nierman W.C."/>
            <person name="Havlak P.H."/>
            <person name="Chen R."/>
            <person name="Durbin K.J."/>
            <person name="Egan A."/>
            <person name="Ren Y."/>
            <person name="Song X.-Z."/>
            <person name="Li B."/>
            <person name="Liu Y."/>
            <person name="Qin X."/>
            <person name="Cawley S."/>
            <person name="Cooney A.J."/>
            <person name="D'Souza L.M."/>
            <person name="Martin K."/>
            <person name="Wu J.Q."/>
            <person name="Gonzalez-Garay M.L."/>
            <person name="Jackson A.R."/>
            <person name="Kalafus K.J."/>
            <person name="McLeod M.P."/>
            <person name="Milosavljevic A."/>
            <person name="Virk D."/>
            <person name="Volkov A."/>
            <person name="Wheeler D.A."/>
            <person name="Zhang Z."/>
            <person name="Bailey J.A."/>
            <person name="Eichler E.E."/>
            <person name="Tuzun E."/>
            <person name="Birney E."/>
            <person name="Mongin E."/>
            <person name="Ureta-Vidal A."/>
            <person name="Woodwark C."/>
            <person name="Zdobnov E."/>
            <person name="Bork P."/>
            <person name="Suyama M."/>
            <person name="Torrents D."/>
            <person name="Alexandersson M."/>
            <person name="Trask B.J."/>
            <person name="Young J.M."/>
            <person name="Huang H."/>
            <person name="Wang H."/>
            <person name="Xing H."/>
            <person name="Daniels S."/>
            <person name="Gietzen D."/>
            <person name="Schmidt J."/>
            <person name="Stevens K."/>
            <person name="Vitt U."/>
            <person name="Wingrove J."/>
            <person name="Camara F."/>
            <person name="Mar Alba M."/>
            <person name="Abril J.F."/>
            <person name="Guigo R."/>
            <person name="Smit A."/>
            <person name="Dubchak I."/>
            <person name="Rubin E.M."/>
            <person name="Couronne O."/>
            <person name="Poliakov A."/>
            <person name="Huebner N."/>
            <person name="Ganten D."/>
            <person name="Goesele C."/>
            <person name="Hummel O."/>
            <person name="Kreitler T."/>
            <person name="Lee Y.-A."/>
            <person name="Monti J."/>
            <person name="Schulz H."/>
            <person name="Zimdahl H."/>
            <person name="Himmelbauer H."/>
            <person name="Lehrach H."/>
            <person name="Jacob H.J."/>
            <person name="Bromberg S."/>
            <person name="Gullings-Handley J."/>
            <person name="Jensen-Seaman M.I."/>
            <person name="Kwitek A.E."/>
            <person name="Lazar J."/>
            <person name="Pasko D."/>
            <person name="Tonellato P.J."/>
            <person name="Twigger S."/>
            <person name="Ponting C.P."/>
            <person name="Duarte J.M."/>
            <person name="Rice S."/>
            <person name="Goodstadt L."/>
            <person name="Beatson S.A."/>
            <person name="Emes R.D."/>
            <person name="Winter E.E."/>
            <person name="Webber C."/>
            <person name="Brandt P."/>
            <person name="Nyakatura G."/>
            <person name="Adetobi M."/>
            <person name="Chiaromonte F."/>
            <person name="Elnitski L."/>
            <person name="Eswara P."/>
            <person name="Hardison R.C."/>
            <person name="Hou M."/>
            <person name="Kolbe D."/>
            <person name="Makova K."/>
            <person name="Miller W."/>
            <person name="Nekrutenko A."/>
            <person name="Riemer C."/>
            <person name="Schwartz S."/>
            <person name="Taylor J."/>
            <person name="Yang S."/>
            <person name="Zhang Y."/>
            <person name="Lindpaintner K."/>
            <person name="Andrews T.D."/>
            <person name="Caccamo M."/>
            <person name="Clamp M."/>
            <person name="Clarke L."/>
            <person name="Curwen V."/>
            <person name="Durbin R.M."/>
            <person name="Eyras E."/>
            <person name="Searle S.M."/>
            <person name="Cooper G.M."/>
            <person name="Batzoglou S."/>
            <person name="Brudno M."/>
            <person name="Sidow A."/>
            <person name="Stone E.A."/>
            <person name="Payseur B.A."/>
            <person name="Bourque G."/>
            <person name="Lopez-Otin C."/>
            <person name="Puente X.S."/>
            <person name="Chakrabarti K."/>
            <person name="Chatterji S."/>
            <person name="Dewey C."/>
            <person name="Pachter L."/>
            <person name="Bray N."/>
            <person name="Yap V.B."/>
            <person name="Caspi A."/>
            <person name="Tesler G."/>
            <person name="Pevzner P.A."/>
            <person name="Haussler D."/>
            <person name="Roskin K.M."/>
            <person name="Baertsch R."/>
            <person name="Clawson H."/>
            <person name="Furey T.S."/>
            <person name="Hinrichs A.S."/>
            <person name="Karolchik D."/>
            <person name="Kent W.J."/>
            <person name="Rosenbloom K.R."/>
            <person name="Trumbower H."/>
            <person name="Weirauch M."/>
            <person name="Cooper D.N."/>
            <person name="Stenson P.D."/>
            <person name="Ma B."/>
            <person name="Brent M."/>
            <person name="Arumugam M."/>
            <person name="Shteynberg D."/>
            <person name="Copley R.R."/>
            <person name="Taylor M.S."/>
            <person name="Riethman H."/>
            <person name="Mudunuri U."/>
            <person name="Peterson J."/>
            <person name="Guyer M."/>
            <person name="Felsenfeld A."/>
            <person name="Old S."/>
            <person name="Mockrin S."/>
            <person name="Collins F.S."/>
        </authorList>
    </citation>
    <scope>NUCLEOTIDE SEQUENCE [LARGE SCALE GENOMIC DNA]</scope>
    <source>
        <strain evidence="14 15">Brown Norway</strain>
    </source>
</reference>
<feature type="transmembrane region" description="Helical" evidence="13">
    <location>
        <begin position="38"/>
        <end position="57"/>
    </location>
</feature>
<dbReference type="GO" id="GO:0005743">
    <property type="term" value="C:mitochondrial inner membrane"/>
    <property type="evidence" value="ECO:0007669"/>
    <property type="project" value="UniProtKB-SubCell"/>
</dbReference>
<evidence type="ECO:0000256" key="7">
    <source>
        <dbReference type="ARBA" id="ARBA00022946"/>
    </source>
</evidence>
<dbReference type="OrthoDB" id="9937520at2759"/>
<dbReference type="GeneID" id="100361960"/>
<evidence type="ECO:0000256" key="11">
    <source>
        <dbReference type="ARBA" id="ARBA00040623"/>
    </source>
</evidence>
<accession>A0A0G2K6P0</accession>
<dbReference type="GO" id="GO:0006123">
    <property type="term" value="P:mitochondrial electron transport, cytochrome c to oxygen"/>
    <property type="evidence" value="ECO:0007669"/>
    <property type="project" value="InterPro"/>
</dbReference>
<reference evidence="14" key="2">
    <citation type="submission" date="2025-05" db="UniProtKB">
        <authorList>
            <consortium name="Ensembl"/>
        </authorList>
    </citation>
    <scope>IDENTIFICATION</scope>
    <source>
        <strain evidence="14">Brown Norway</strain>
    </source>
</reference>
<dbReference type="Ensembl" id="ENSRNOT00000084367.3">
    <property type="protein sequence ID" value="ENSRNOP00000073886.1"/>
    <property type="gene ID" value="ENSRNOG00000057953.3"/>
</dbReference>
<dbReference type="GO" id="GO:0005739">
    <property type="term" value="C:mitochondrion"/>
    <property type="evidence" value="ECO:0000318"/>
    <property type="project" value="GO_Central"/>
</dbReference>